<evidence type="ECO:0000313" key="8">
    <source>
        <dbReference type="Proteomes" id="UP000244727"/>
    </source>
</evidence>
<sequence>MGATTRTVERLASESSDLEAAIETVLDVADDKGVVTWGDVSDDISSGTWGRLIEEGVLVDADGSGFVIGDPDGVREALDDADEPDDDEEESSWTVYDKAALVAIVPLFIGYSWEPMRNAVGTVMDVPFGFMAANMPFYLVIMVMATLTGLYSALLQDNLAGDADMSEQQEKMKELKERRKRAKERGDDEALKEIQQEQMEAMDLSAMKSQMRPMPWIMVLTIPVFLWLYYQVGKMGTPDGPVAVFPIVGEVASWEASIVGPILVWFFWYFLCSMSFGQILRKALNVQTGA</sequence>
<feature type="region of interest" description="Disordered" evidence="5">
    <location>
        <begin position="165"/>
        <end position="190"/>
    </location>
</feature>
<dbReference type="SMART" id="SM01415">
    <property type="entry name" value="DUF106"/>
    <property type="match status" value="1"/>
</dbReference>
<feature type="transmembrane region" description="Helical" evidence="6">
    <location>
        <begin position="252"/>
        <end position="272"/>
    </location>
</feature>
<reference evidence="7 8" key="1">
    <citation type="submission" date="2018-04" db="EMBL/GenBank/DDBJ databases">
        <title>Halococcoides cellulosivorans gen. nov., sp. nov., an extremely halophilic cellulose-utilizing haloarchaeon from hypersaline lakes.</title>
        <authorList>
            <person name="Sorokin D.Y."/>
            <person name="Toshchakov S.V."/>
            <person name="Samarov N.I."/>
            <person name="Korzhenkov A."/>
            <person name="Kublanov I.V."/>
        </authorList>
    </citation>
    <scope>NUCLEOTIDE SEQUENCE [LARGE SCALE GENOMIC DNA]</scope>
    <source>
        <strain evidence="7 8">HArcel1</strain>
    </source>
</reference>
<dbReference type="InterPro" id="IPR002809">
    <property type="entry name" value="EMC3/TMCO1"/>
</dbReference>
<dbReference type="EMBL" id="CP028858">
    <property type="protein sequence ID" value="AWB28620.1"/>
    <property type="molecule type" value="Genomic_DNA"/>
</dbReference>
<name>A0A2R4X4A6_9EURY</name>
<evidence type="ECO:0000256" key="5">
    <source>
        <dbReference type="SAM" id="MobiDB-lite"/>
    </source>
</evidence>
<proteinExistence type="predicted"/>
<keyword evidence="2 6" id="KW-0812">Transmembrane</keyword>
<protein>
    <submittedName>
        <fullName evidence="7">HTR-like protein</fullName>
    </submittedName>
</protein>
<dbReference type="GeneID" id="36511619"/>
<dbReference type="RefSeq" id="WP_108384068.1">
    <property type="nucleotide sequence ID" value="NZ_CP028858.1"/>
</dbReference>
<gene>
    <name evidence="7" type="ORF">HARCEL1_03890</name>
</gene>
<feature type="compositionally biased region" description="Basic and acidic residues" evidence="5">
    <location>
        <begin position="168"/>
        <end position="177"/>
    </location>
</feature>
<keyword evidence="8" id="KW-1185">Reference proteome</keyword>
<dbReference type="PANTHER" id="PTHR42198">
    <property type="entry name" value="INTEGRAL MEMBRANE PROTEIN"/>
    <property type="match status" value="1"/>
</dbReference>
<organism evidence="7 8">
    <name type="scientific">Halococcoides cellulosivorans</name>
    <dbReference type="NCBI Taxonomy" id="1679096"/>
    <lineage>
        <taxon>Archaea</taxon>
        <taxon>Methanobacteriati</taxon>
        <taxon>Methanobacteriota</taxon>
        <taxon>Stenosarchaea group</taxon>
        <taxon>Halobacteria</taxon>
        <taxon>Halobacteriales</taxon>
        <taxon>Haloarculaceae</taxon>
        <taxon>Halococcoides</taxon>
    </lineage>
</organism>
<feature type="transmembrane region" description="Helical" evidence="6">
    <location>
        <begin position="133"/>
        <end position="155"/>
    </location>
</feature>
<dbReference type="GO" id="GO:0016020">
    <property type="term" value="C:membrane"/>
    <property type="evidence" value="ECO:0007669"/>
    <property type="project" value="UniProtKB-SubCell"/>
</dbReference>
<dbReference type="Pfam" id="PF01956">
    <property type="entry name" value="EMC3_TMCO1"/>
    <property type="match status" value="1"/>
</dbReference>
<feature type="transmembrane region" description="Helical" evidence="6">
    <location>
        <begin position="95"/>
        <end position="113"/>
    </location>
</feature>
<dbReference type="Proteomes" id="UP000244727">
    <property type="component" value="Chromosome"/>
</dbReference>
<dbReference type="InterPro" id="IPR038978">
    <property type="entry name" value="MJ0935"/>
</dbReference>
<feature type="transmembrane region" description="Helical" evidence="6">
    <location>
        <begin position="214"/>
        <end position="232"/>
    </location>
</feature>
<evidence type="ECO:0000313" key="7">
    <source>
        <dbReference type="EMBL" id="AWB28620.1"/>
    </source>
</evidence>
<evidence type="ECO:0000256" key="1">
    <source>
        <dbReference type="ARBA" id="ARBA00004141"/>
    </source>
</evidence>
<comment type="subcellular location">
    <subcellularLocation>
        <location evidence="1">Membrane</location>
        <topology evidence="1">Multi-pass membrane protein</topology>
    </subcellularLocation>
</comment>
<accession>A0A2R4X4A6</accession>
<evidence type="ECO:0000256" key="6">
    <source>
        <dbReference type="SAM" id="Phobius"/>
    </source>
</evidence>
<evidence type="ECO:0000256" key="2">
    <source>
        <dbReference type="ARBA" id="ARBA00022692"/>
    </source>
</evidence>
<dbReference type="PANTHER" id="PTHR42198:SF1">
    <property type="entry name" value="INTEGRAL MEMBRANE PROTEIN"/>
    <property type="match status" value="1"/>
</dbReference>
<dbReference type="AlphaFoldDB" id="A0A2R4X4A6"/>
<evidence type="ECO:0000256" key="4">
    <source>
        <dbReference type="ARBA" id="ARBA00023136"/>
    </source>
</evidence>
<keyword evidence="3 6" id="KW-1133">Transmembrane helix</keyword>
<dbReference type="KEGG" id="harc:HARCEL1_03890"/>
<evidence type="ECO:0000256" key="3">
    <source>
        <dbReference type="ARBA" id="ARBA00022989"/>
    </source>
</evidence>
<keyword evidence="4 6" id="KW-0472">Membrane</keyword>